<dbReference type="InterPro" id="IPR002912">
    <property type="entry name" value="ACT_dom"/>
</dbReference>
<evidence type="ECO:0000313" key="3">
    <source>
        <dbReference type="EMBL" id="KAH7332412.1"/>
    </source>
</evidence>
<organism evidence="3 4">
    <name type="scientific">Ceratopteris richardii</name>
    <name type="common">Triangle waterfern</name>
    <dbReference type="NCBI Taxonomy" id="49495"/>
    <lineage>
        <taxon>Eukaryota</taxon>
        <taxon>Viridiplantae</taxon>
        <taxon>Streptophyta</taxon>
        <taxon>Embryophyta</taxon>
        <taxon>Tracheophyta</taxon>
        <taxon>Polypodiopsida</taxon>
        <taxon>Polypodiidae</taxon>
        <taxon>Polypodiales</taxon>
        <taxon>Pteridineae</taxon>
        <taxon>Pteridaceae</taxon>
        <taxon>Parkerioideae</taxon>
        <taxon>Ceratopteris</taxon>
    </lineage>
</organism>
<dbReference type="InterPro" id="IPR040217">
    <property type="entry name" value="ACR1-12"/>
</dbReference>
<dbReference type="Proteomes" id="UP000825935">
    <property type="component" value="Chromosome 20"/>
</dbReference>
<feature type="domain" description="ACT" evidence="2">
    <location>
        <begin position="35"/>
        <end position="115"/>
    </location>
</feature>
<accession>A0A8T2SIV1</accession>
<proteinExistence type="predicted"/>
<reference evidence="3" key="1">
    <citation type="submission" date="2021-08" db="EMBL/GenBank/DDBJ databases">
        <title>WGS assembly of Ceratopteris richardii.</title>
        <authorList>
            <person name="Marchant D.B."/>
            <person name="Chen G."/>
            <person name="Jenkins J."/>
            <person name="Shu S."/>
            <person name="Leebens-Mack J."/>
            <person name="Grimwood J."/>
            <person name="Schmutz J."/>
            <person name="Soltis P."/>
            <person name="Soltis D."/>
            <person name="Chen Z.-H."/>
        </authorList>
    </citation>
    <scope>NUCLEOTIDE SEQUENCE</scope>
    <source>
        <strain evidence="3">Whitten #5841</strain>
        <tissue evidence="3">Leaf</tissue>
    </source>
</reference>
<comment type="caution">
    <text evidence="3">The sequence shown here is derived from an EMBL/GenBank/DDBJ whole genome shotgun (WGS) entry which is preliminary data.</text>
</comment>
<dbReference type="OrthoDB" id="1865041at2759"/>
<dbReference type="EMBL" id="CM035425">
    <property type="protein sequence ID" value="KAH7332412.1"/>
    <property type="molecule type" value="Genomic_DNA"/>
</dbReference>
<sequence>MDFPPEELNEYQRFVLRMNPPRINIDNTSCETATLLTVESSNRHGILLEIVQALTDLDLNINKAYISSDSGWFMNVFYVTDAAGSKIRDHHIIDFVEKRVSSCHAFTRGVGLVQPATLSDAPKHTIIELTGRDRPGLTSEIFALLAAMGCNVFAAELWTHNMRIACLLHVSDDVTGGIIKDKEKLQRIKESLCNVLKGEQDPRGARMDFVSGITHTERRLHQMMYADRDYERDEDDAERDMNGKITVDNCEEKGYSVLHIECTNRPKLVFDTVCTLTDMHYVVFHATIDSDEQKSYQEYYIRHLDGCILNSEAERRRLIKCLWAAIERRAFEGLRLELCTSDRVGLLSEVTRILREHGLLIARAGVSTTGNNAMDVFYVTSKSGYDVDLRVVEAVKREIGQAVLKVTPLNQPASPSRATQPMRSRFSFGTLFGMPSQVLHNLGLIRSHS</sequence>
<dbReference type="Pfam" id="PF01842">
    <property type="entry name" value="ACT"/>
    <property type="match status" value="3"/>
</dbReference>
<dbReference type="InterPro" id="IPR045865">
    <property type="entry name" value="ACT-like_dom_sf"/>
</dbReference>
<name>A0A8T2SIV1_CERRI</name>
<dbReference type="Gene3D" id="3.30.70.260">
    <property type="match status" value="1"/>
</dbReference>
<dbReference type="CDD" id="cd04897">
    <property type="entry name" value="ACT_ACR_3"/>
    <property type="match status" value="1"/>
</dbReference>
<feature type="domain" description="ACT" evidence="2">
    <location>
        <begin position="335"/>
        <end position="414"/>
    </location>
</feature>
<keyword evidence="1" id="KW-0677">Repeat</keyword>
<protein>
    <recommendedName>
        <fullName evidence="2">ACT domain-containing protein</fullName>
    </recommendedName>
</protein>
<keyword evidence="4" id="KW-1185">Reference proteome</keyword>
<dbReference type="PROSITE" id="PS51671">
    <property type="entry name" value="ACT"/>
    <property type="match status" value="3"/>
</dbReference>
<evidence type="ECO:0000259" key="2">
    <source>
        <dbReference type="PROSITE" id="PS51671"/>
    </source>
</evidence>
<evidence type="ECO:0000313" key="4">
    <source>
        <dbReference type="Proteomes" id="UP000825935"/>
    </source>
</evidence>
<dbReference type="SUPFAM" id="SSF55021">
    <property type="entry name" value="ACT-like"/>
    <property type="match status" value="3"/>
</dbReference>
<dbReference type="PANTHER" id="PTHR31096:SF22">
    <property type="entry name" value="ACT DOMAIN-CONTAINING PROTEIN ACR4"/>
    <property type="match status" value="1"/>
</dbReference>
<dbReference type="AlphaFoldDB" id="A0A8T2SIV1"/>
<dbReference type="PANTHER" id="PTHR31096">
    <property type="entry name" value="ACT DOMAIN-CONTAINING PROTEIN ACR4-RELATED"/>
    <property type="match status" value="1"/>
</dbReference>
<gene>
    <name evidence="3" type="ORF">KP509_20G085800</name>
</gene>
<evidence type="ECO:0000256" key="1">
    <source>
        <dbReference type="ARBA" id="ARBA00022737"/>
    </source>
</evidence>
<feature type="domain" description="ACT" evidence="2">
    <location>
        <begin position="126"/>
        <end position="207"/>
    </location>
</feature>